<dbReference type="STRING" id="1335048.AKL17_2260"/>
<dbReference type="Pfam" id="PF03972">
    <property type="entry name" value="MmgE_PrpD_N"/>
    <property type="match status" value="1"/>
</dbReference>
<dbReference type="InterPro" id="IPR005656">
    <property type="entry name" value="MmgE_PrpD"/>
</dbReference>
<comment type="similarity">
    <text evidence="1">Belongs to the PrpD family.</text>
</comment>
<evidence type="ECO:0000313" key="4">
    <source>
        <dbReference type="Proteomes" id="UP000076128"/>
    </source>
</evidence>
<organism evidence="3 4">
    <name type="scientific">Frigidibacter mobilis</name>
    <dbReference type="NCBI Taxonomy" id="1335048"/>
    <lineage>
        <taxon>Bacteria</taxon>
        <taxon>Pseudomonadati</taxon>
        <taxon>Pseudomonadota</taxon>
        <taxon>Alphaproteobacteria</taxon>
        <taxon>Rhodobacterales</taxon>
        <taxon>Paracoccaceae</taxon>
        <taxon>Frigidibacter</taxon>
    </lineage>
</organism>
<gene>
    <name evidence="3" type="ORF">AKL17_2260</name>
</gene>
<evidence type="ECO:0000313" key="3">
    <source>
        <dbReference type="EMBL" id="AMY69506.1"/>
    </source>
</evidence>
<dbReference type="PANTHER" id="PTHR16943">
    <property type="entry name" value="2-METHYLCITRATE DEHYDRATASE-RELATED"/>
    <property type="match status" value="1"/>
</dbReference>
<protein>
    <recommendedName>
        <fullName evidence="2">MmgE/PrpD N-terminal domain-containing protein</fullName>
    </recommendedName>
</protein>
<proteinExistence type="inferred from homology"/>
<dbReference type="InterPro" id="IPR042183">
    <property type="entry name" value="MmgE/PrpD_sf_1"/>
</dbReference>
<sequence>MTLLTLPDLTVDLVPDLVALCRAELSAGERASAVLPVCDTLGALLGGACDPRMRALMATLSLSQAASPGMARLPGGTCWGAAADIALVLGMAAHLLDFDDDETEVAMAHLSAPSLSAALAVAGRSSFEPGMPEVIDAYLTGCKAMLLLGSAVNPALYLAGWHATSVLGVFGATAAAARLLALDEAATAQAFSLAASAACGPRGAFGGEGKPLQVGLAAGQGVRAALLAQAGWQGAEGHWPVRAAC</sequence>
<dbReference type="AlphaFoldDB" id="A0A159Z355"/>
<dbReference type="GO" id="GO:0016829">
    <property type="term" value="F:lyase activity"/>
    <property type="evidence" value="ECO:0007669"/>
    <property type="project" value="InterPro"/>
</dbReference>
<feature type="domain" description="MmgE/PrpD N-terminal" evidence="2">
    <location>
        <begin position="31"/>
        <end position="236"/>
    </location>
</feature>
<dbReference type="KEGG" id="daa:AKL17_2260"/>
<dbReference type="EMBL" id="CP012661">
    <property type="protein sequence ID" value="AMY69506.1"/>
    <property type="molecule type" value="Genomic_DNA"/>
</dbReference>
<dbReference type="SUPFAM" id="SSF103378">
    <property type="entry name" value="2-methylcitrate dehydratase PrpD"/>
    <property type="match status" value="1"/>
</dbReference>
<dbReference type="Proteomes" id="UP000076128">
    <property type="component" value="Chromosome"/>
</dbReference>
<dbReference type="Gene3D" id="1.10.4100.10">
    <property type="entry name" value="2-methylcitrate dehydratase PrpD"/>
    <property type="match status" value="1"/>
</dbReference>
<accession>A0A159Z355</accession>
<evidence type="ECO:0000256" key="1">
    <source>
        <dbReference type="ARBA" id="ARBA00006174"/>
    </source>
</evidence>
<dbReference type="InterPro" id="IPR045336">
    <property type="entry name" value="MmgE_PrpD_N"/>
</dbReference>
<dbReference type="InterPro" id="IPR036148">
    <property type="entry name" value="MmgE/PrpD_sf"/>
</dbReference>
<evidence type="ECO:0000259" key="2">
    <source>
        <dbReference type="Pfam" id="PF03972"/>
    </source>
</evidence>
<reference evidence="3 4" key="1">
    <citation type="submission" date="2015-09" db="EMBL/GenBank/DDBJ databases">
        <title>Complete genome sequence of Defluviimonas alba cai42t isolated from an oilfield in Xinjiang.</title>
        <authorList>
            <person name="Geng S."/>
            <person name="Pan X."/>
            <person name="Wu X."/>
        </authorList>
    </citation>
    <scope>NUCLEOTIDE SEQUENCE [LARGE SCALE GENOMIC DNA]</scope>
    <source>
        <strain evidence="4">cai42</strain>
    </source>
</reference>
<dbReference type="PATRIC" id="fig|1335048.3.peg.2356"/>
<keyword evidence="4" id="KW-1185">Reference proteome</keyword>
<dbReference type="PANTHER" id="PTHR16943:SF8">
    <property type="entry name" value="2-METHYLCITRATE DEHYDRATASE"/>
    <property type="match status" value="1"/>
</dbReference>
<name>A0A159Z355_9RHOB</name>